<sequence>MKVYFSNSLTFTQQRHMLCFLVGTLFEQTTGRQCGLGGLTHEQLPWEPRNAVAPPAASRRSVYSTFKSGRQE</sequence>
<proteinExistence type="predicted"/>
<dbReference type="AlphaFoldDB" id="A0A8J7L8X4"/>
<name>A0A8J7L8X4_9NOST</name>
<reference evidence="2 3" key="1">
    <citation type="journal article" date="2021" name="Int. J. Syst. Evol. Microbiol.">
        <title>Amazonocrinis nigriterrae gen. nov., sp. nov., Atlanticothrix silvestris gen. nov., sp. nov. and Dendronalium phyllosphericum gen. nov., sp. nov., nostocacean cyanobacteria from Brazilian environments.</title>
        <authorList>
            <person name="Alvarenga D.O."/>
            <person name="Andreote A.P.D."/>
            <person name="Branco L.H.Z."/>
            <person name="Delbaje E."/>
            <person name="Cruz R.B."/>
            <person name="Varani A.M."/>
            <person name="Fiore M.F."/>
        </authorList>
    </citation>
    <scope>NUCLEOTIDE SEQUENCE [LARGE SCALE GENOMIC DNA]</scope>
    <source>
        <strain evidence="2 3">CENA67</strain>
    </source>
</reference>
<dbReference type="EMBL" id="JAECZC010000013">
    <property type="protein sequence ID" value="MBH8562456.1"/>
    <property type="molecule type" value="Genomic_DNA"/>
</dbReference>
<keyword evidence="3" id="KW-1185">Reference proteome</keyword>
<feature type="compositionally biased region" description="Polar residues" evidence="1">
    <location>
        <begin position="61"/>
        <end position="72"/>
    </location>
</feature>
<gene>
    <name evidence="2" type="ORF">I8748_09760</name>
</gene>
<feature type="region of interest" description="Disordered" evidence="1">
    <location>
        <begin position="48"/>
        <end position="72"/>
    </location>
</feature>
<comment type="caution">
    <text evidence="2">The sequence shown here is derived from an EMBL/GenBank/DDBJ whole genome shotgun (WGS) entry which is preliminary data.</text>
</comment>
<dbReference type="RefSeq" id="WP_198124374.1">
    <property type="nucleotide sequence ID" value="NZ_JAECZC010000013.1"/>
</dbReference>
<protein>
    <submittedName>
        <fullName evidence="2">Uncharacterized protein</fullName>
    </submittedName>
</protein>
<organism evidence="2 3">
    <name type="scientific">Amazonocrinis nigriterrae CENA67</name>
    <dbReference type="NCBI Taxonomy" id="2794033"/>
    <lineage>
        <taxon>Bacteria</taxon>
        <taxon>Bacillati</taxon>
        <taxon>Cyanobacteriota</taxon>
        <taxon>Cyanophyceae</taxon>
        <taxon>Nostocales</taxon>
        <taxon>Nostocaceae</taxon>
        <taxon>Amazonocrinis</taxon>
        <taxon>Amazonocrinis nigriterrae</taxon>
    </lineage>
</organism>
<evidence type="ECO:0000313" key="2">
    <source>
        <dbReference type="EMBL" id="MBH8562456.1"/>
    </source>
</evidence>
<evidence type="ECO:0000256" key="1">
    <source>
        <dbReference type="SAM" id="MobiDB-lite"/>
    </source>
</evidence>
<dbReference type="Proteomes" id="UP000632766">
    <property type="component" value="Unassembled WGS sequence"/>
</dbReference>
<evidence type="ECO:0000313" key="3">
    <source>
        <dbReference type="Proteomes" id="UP000632766"/>
    </source>
</evidence>
<accession>A0A8J7L8X4</accession>